<gene>
    <name evidence="1" type="ORF">LOK49_LG08G03158</name>
</gene>
<comment type="caution">
    <text evidence="1">The sequence shown here is derived from an EMBL/GenBank/DDBJ whole genome shotgun (WGS) entry which is preliminary data.</text>
</comment>
<keyword evidence="2" id="KW-1185">Reference proteome</keyword>
<dbReference type="EMBL" id="CM045766">
    <property type="protein sequence ID" value="KAI8005395.1"/>
    <property type="molecule type" value="Genomic_DNA"/>
</dbReference>
<dbReference type="Proteomes" id="UP001060215">
    <property type="component" value="Chromosome 9"/>
</dbReference>
<accession>A0ACC0GW49</accession>
<name>A0ACC0GW49_9ERIC</name>
<protein>
    <submittedName>
        <fullName evidence="1">Uncharacterized protein</fullName>
    </submittedName>
</protein>
<reference evidence="1 2" key="1">
    <citation type="journal article" date="2022" name="Plant J.">
        <title>Chromosome-level genome of Camellia lanceoleosa provides a valuable resource for understanding genome evolution and self-incompatibility.</title>
        <authorList>
            <person name="Gong W."/>
            <person name="Xiao S."/>
            <person name="Wang L."/>
            <person name="Liao Z."/>
            <person name="Chang Y."/>
            <person name="Mo W."/>
            <person name="Hu G."/>
            <person name="Li W."/>
            <person name="Zhao G."/>
            <person name="Zhu H."/>
            <person name="Hu X."/>
            <person name="Ji K."/>
            <person name="Xiang X."/>
            <person name="Song Q."/>
            <person name="Yuan D."/>
            <person name="Jin S."/>
            <person name="Zhang L."/>
        </authorList>
    </citation>
    <scope>NUCLEOTIDE SEQUENCE [LARGE SCALE GENOMIC DNA]</scope>
    <source>
        <strain evidence="1">SQ_2022a</strain>
    </source>
</reference>
<organism evidence="1 2">
    <name type="scientific">Camellia lanceoleosa</name>
    <dbReference type="NCBI Taxonomy" id="1840588"/>
    <lineage>
        <taxon>Eukaryota</taxon>
        <taxon>Viridiplantae</taxon>
        <taxon>Streptophyta</taxon>
        <taxon>Embryophyta</taxon>
        <taxon>Tracheophyta</taxon>
        <taxon>Spermatophyta</taxon>
        <taxon>Magnoliopsida</taxon>
        <taxon>eudicotyledons</taxon>
        <taxon>Gunneridae</taxon>
        <taxon>Pentapetalae</taxon>
        <taxon>asterids</taxon>
        <taxon>Ericales</taxon>
        <taxon>Theaceae</taxon>
        <taxon>Camellia</taxon>
    </lineage>
</organism>
<proteinExistence type="predicted"/>
<sequence length="394" mass="44767">MSSLICKTLHHLRSSVVRASSPTQHHNLYFLQIYPFSSSSSSSSSIKIKFIPSNQHSFAVNYFIKSCGFPLKKALSASKYVYFETPEQPDSVLAFFKNHGFTKTQISNLVLKLPQVIVCDPEKTLLPKLEFFKSKGVSSKAVAKILSSTPTVLLTSLESQIIPSFNFYKNLIQSEKETVSAIKRYVRLLLVDLQACVVPNVETMRQVGVPIVNISFMLKCTPRAFLAGSDNFRQIVEEVEKMGFNPSSLNFVLAFHALRSMSKSTWEKKVEVYKKWGWSEDEILVAFGKHPWCMTVSEHKIMGVMDFFVNKMGWESSFVARRPGLISLSLEKRILPRSAVYHVLLSKGLMKNNDISLSTMLKYTEKLFLKKVLMYHSEQAPELLKFYVEKLALA</sequence>
<evidence type="ECO:0000313" key="2">
    <source>
        <dbReference type="Proteomes" id="UP001060215"/>
    </source>
</evidence>
<evidence type="ECO:0000313" key="1">
    <source>
        <dbReference type="EMBL" id="KAI8005395.1"/>
    </source>
</evidence>